<feature type="signal peptide" evidence="1">
    <location>
        <begin position="1"/>
        <end position="29"/>
    </location>
</feature>
<reference evidence="4" key="1">
    <citation type="submission" date="2016-09" db="EMBL/GenBank/DDBJ databases">
        <authorList>
            <person name="Wan X."/>
            <person name="Hou S."/>
        </authorList>
    </citation>
    <scope>NUCLEOTIDE SEQUENCE [LARGE SCALE GENOMIC DNA]</scope>
    <source>
        <strain evidence="4">KH87</strain>
    </source>
</reference>
<dbReference type="Gene3D" id="3.40.710.10">
    <property type="entry name" value="DD-peptidase/beta-lactamase superfamily"/>
    <property type="match status" value="1"/>
</dbReference>
<evidence type="ECO:0000259" key="2">
    <source>
        <dbReference type="Pfam" id="PF00144"/>
    </source>
</evidence>
<proteinExistence type="predicted"/>
<dbReference type="STRING" id="1628148.BI198_13580"/>
<dbReference type="PANTHER" id="PTHR43283:SF7">
    <property type="entry name" value="BETA-LACTAMASE-RELATED DOMAIN-CONTAINING PROTEIN"/>
    <property type="match status" value="1"/>
</dbReference>
<dbReference type="InterPro" id="IPR050789">
    <property type="entry name" value="Diverse_Enzym_Activities"/>
</dbReference>
<keyword evidence="1" id="KW-0732">Signal</keyword>
<dbReference type="Proteomes" id="UP000242258">
    <property type="component" value="Unassembled WGS sequence"/>
</dbReference>
<evidence type="ECO:0000313" key="3">
    <source>
        <dbReference type="EMBL" id="OEY71101.1"/>
    </source>
</evidence>
<evidence type="ECO:0000313" key="4">
    <source>
        <dbReference type="Proteomes" id="UP000242258"/>
    </source>
</evidence>
<dbReference type="Pfam" id="PF00144">
    <property type="entry name" value="Beta-lactamase"/>
    <property type="match status" value="1"/>
</dbReference>
<dbReference type="PROSITE" id="PS51257">
    <property type="entry name" value="PROKAR_LIPOPROTEIN"/>
    <property type="match status" value="1"/>
</dbReference>
<protein>
    <submittedName>
        <fullName evidence="3">Serine hydrolase</fullName>
    </submittedName>
</protein>
<comment type="caution">
    <text evidence="3">The sequence shown here is derived from an EMBL/GenBank/DDBJ whole genome shotgun (WGS) entry which is preliminary data.</text>
</comment>
<name>A0A1E7QAH8_9GAMM</name>
<sequence>MWFEARKSSTSLAAAVCALILLSTGCVQHETSLEEDSSSHSWPGEEWQTSSLEAEGIAVLPITRFVEEIKSGKYGMVDHFLLIRNGRVVVDERFTRNYEAVAAKVRPEERIGLNRRDPKYDYENVDYHPYYKGSELHTLQSVSKSVTSLALGIAIDNGYIKGVSAPVLPFFAAYEFDRSDPRRAAMTVEDLLTMRSGIEWEPDGSFQDPKTSTVSLENAEEWVQFILDHPMDTEPGTSFEYNDGASVLLGKIIGTATGQRLDKWTEERLFDPIGIENYYWKATPDGEIDSMGGLYLSAHDLARIGLLVLHQGMWAGDRVVSENWIRQSTSPHVVDTAPNDDDDNRVYGYQWWLPNSNTARPRAIAATGFGGQRLTVIPELDLIIVFTGYDLRGEYWAAEQALRTGILPDAVRR</sequence>
<organism evidence="3 4">
    <name type="scientific">Rheinheimera salexigens</name>
    <dbReference type="NCBI Taxonomy" id="1628148"/>
    <lineage>
        <taxon>Bacteria</taxon>
        <taxon>Pseudomonadati</taxon>
        <taxon>Pseudomonadota</taxon>
        <taxon>Gammaproteobacteria</taxon>
        <taxon>Chromatiales</taxon>
        <taxon>Chromatiaceae</taxon>
        <taxon>Rheinheimera</taxon>
    </lineage>
</organism>
<dbReference type="SUPFAM" id="SSF56601">
    <property type="entry name" value="beta-lactamase/transpeptidase-like"/>
    <property type="match status" value="1"/>
</dbReference>
<evidence type="ECO:0000256" key="1">
    <source>
        <dbReference type="SAM" id="SignalP"/>
    </source>
</evidence>
<feature type="domain" description="Beta-lactamase-related" evidence="2">
    <location>
        <begin position="80"/>
        <end position="386"/>
    </location>
</feature>
<dbReference type="InterPro" id="IPR001466">
    <property type="entry name" value="Beta-lactam-related"/>
</dbReference>
<dbReference type="EMBL" id="MKEK01000001">
    <property type="protein sequence ID" value="OEY71101.1"/>
    <property type="molecule type" value="Genomic_DNA"/>
</dbReference>
<dbReference type="PANTHER" id="PTHR43283">
    <property type="entry name" value="BETA-LACTAMASE-RELATED"/>
    <property type="match status" value="1"/>
</dbReference>
<dbReference type="AlphaFoldDB" id="A0A1E7QAH8"/>
<feature type="chain" id="PRO_5009200553" evidence="1">
    <location>
        <begin position="30"/>
        <end position="413"/>
    </location>
</feature>
<gene>
    <name evidence="3" type="ORF">BI198_13580</name>
</gene>
<dbReference type="InterPro" id="IPR012338">
    <property type="entry name" value="Beta-lactam/transpept-like"/>
</dbReference>
<accession>A0A1E7QAH8</accession>
<keyword evidence="4" id="KW-1185">Reference proteome</keyword>
<dbReference type="GO" id="GO:0016787">
    <property type="term" value="F:hydrolase activity"/>
    <property type="evidence" value="ECO:0007669"/>
    <property type="project" value="UniProtKB-KW"/>
</dbReference>
<keyword evidence="3" id="KW-0378">Hydrolase</keyword>